<dbReference type="AlphaFoldDB" id="A0A0C9SLJ8"/>
<feature type="transmembrane region" description="Helical" evidence="10">
    <location>
        <begin position="130"/>
        <end position="154"/>
    </location>
</feature>
<reference evidence="12" key="2">
    <citation type="submission" date="2015-01" db="EMBL/GenBank/DDBJ databases">
        <title>Evolutionary Origins and Diversification of the Mycorrhizal Mutualists.</title>
        <authorList>
            <consortium name="DOE Joint Genome Institute"/>
            <consortium name="Mycorrhizal Genomics Consortium"/>
            <person name="Kohler A."/>
            <person name="Kuo A."/>
            <person name="Nagy L.G."/>
            <person name="Floudas D."/>
            <person name="Copeland A."/>
            <person name="Barry K.W."/>
            <person name="Cichocki N."/>
            <person name="Veneault-Fourrey C."/>
            <person name="LaButti K."/>
            <person name="Lindquist E.A."/>
            <person name="Lipzen A."/>
            <person name="Lundell T."/>
            <person name="Morin E."/>
            <person name="Murat C."/>
            <person name="Riley R."/>
            <person name="Ohm R."/>
            <person name="Sun H."/>
            <person name="Tunlid A."/>
            <person name="Henrissat B."/>
            <person name="Grigoriev I.V."/>
            <person name="Hibbett D.S."/>
            <person name="Martin F."/>
        </authorList>
    </citation>
    <scope>NUCLEOTIDE SEQUENCE [LARGE SCALE GENOMIC DNA]</scope>
    <source>
        <strain evidence="12">ATCC 200175</strain>
    </source>
</reference>
<feature type="transmembrane region" description="Helical" evidence="10">
    <location>
        <begin position="224"/>
        <end position="240"/>
    </location>
</feature>
<keyword evidence="12" id="KW-1185">Reference proteome</keyword>
<dbReference type="InterPro" id="IPR037185">
    <property type="entry name" value="EmrE-like"/>
</dbReference>
<dbReference type="Proteomes" id="UP000053647">
    <property type="component" value="Unassembled WGS sequence"/>
</dbReference>
<feature type="transmembrane region" description="Helical" evidence="10">
    <location>
        <begin position="45"/>
        <end position="66"/>
    </location>
</feature>
<dbReference type="OrthoDB" id="1601at2759"/>
<dbReference type="HOGENOM" id="CLU_036019_0_0_1"/>
<evidence type="ECO:0000256" key="8">
    <source>
        <dbReference type="ARBA" id="ARBA00023136"/>
    </source>
</evidence>
<feature type="transmembrane region" description="Helical" evidence="10">
    <location>
        <begin position="307"/>
        <end position="325"/>
    </location>
</feature>
<evidence type="ECO:0000256" key="1">
    <source>
        <dbReference type="ARBA" id="ARBA00004477"/>
    </source>
</evidence>
<evidence type="ECO:0000313" key="12">
    <source>
        <dbReference type="Proteomes" id="UP000053647"/>
    </source>
</evidence>
<keyword evidence="5 10" id="KW-0812">Transmembrane</keyword>
<keyword evidence="8 10" id="KW-0472">Membrane</keyword>
<comment type="subcellular location">
    <subcellularLocation>
        <location evidence="1">Endoplasmic reticulum membrane</location>
        <topology evidence="1">Multi-pass membrane protein</topology>
    </subcellularLocation>
</comment>
<feature type="transmembrane region" description="Helical" evidence="10">
    <location>
        <begin position="187"/>
        <end position="204"/>
    </location>
</feature>
<feature type="transmembrane region" description="Helical" evidence="10">
    <location>
        <begin position="260"/>
        <end position="281"/>
    </location>
</feature>
<evidence type="ECO:0000256" key="5">
    <source>
        <dbReference type="ARBA" id="ARBA00022692"/>
    </source>
</evidence>
<protein>
    <recommendedName>
        <fullName evidence="9">UDP-galactose transporter homolog 1</fullName>
    </recommendedName>
</protein>
<dbReference type="Pfam" id="PF08449">
    <property type="entry name" value="UAA"/>
    <property type="match status" value="1"/>
</dbReference>
<sequence length="403" mass="44074">MSFIRLGLCVTGVYAMFLLWAIAQERLSVPFQSIDGQSTDKFKSALFIGTCQSFLSSLSALCYIYMRRKSGSSLSSLLGLNLPTSSMTTNGSSKANGSSNTKVFVNGHAQSSKPQQPSSMDASFHRKRLLLGYIQCSTFITLAAPFGFAALSYITYPTMVLGKSCKLVPVMLMNVLLYRRKFAPHKYLVVALVTTGISVFMFFGNEKPSKASSNGNAESQSSQLIGIAYLLINLILDGVVNSTQDEIFSKYKVSGQQMMFWINAFCTALSTALGTLPLPYIPVLHPSSGAQSEFVSALAFIKSHPSIIGPLVQFSLTGALGQLFIFETLQHFGSLTLVTITLTRKMFTMILSVVVYNHKLTLGQWLGAAIVFAGISTEAFVKRKDVHAKRVFQEKERAKIKSL</sequence>
<name>A0A0C9SLJ8_PAXIN</name>
<dbReference type="GO" id="GO:0005459">
    <property type="term" value="F:UDP-galactose transmembrane transporter activity"/>
    <property type="evidence" value="ECO:0007669"/>
    <property type="project" value="TreeGrafter"/>
</dbReference>
<keyword evidence="7 10" id="KW-1133">Transmembrane helix</keyword>
<feature type="transmembrane region" description="Helical" evidence="10">
    <location>
        <begin position="332"/>
        <end position="356"/>
    </location>
</feature>
<keyword evidence="3" id="KW-0813">Transport</keyword>
<dbReference type="PANTHER" id="PTHR10778">
    <property type="entry name" value="SOLUTE CARRIER FAMILY 35 MEMBER B"/>
    <property type="match status" value="1"/>
</dbReference>
<dbReference type="GO" id="GO:0005460">
    <property type="term" value="F:UDP-glucose transmembrane transporter activity"/>
    <property type="evidence" value="ECO:0007669"/>
    <property type="project" value="TreeGrafter"/>
</dbReference>
<evidence type="ECO:0000256" key="3">
    <source>
        <dbReference type="ARBA" id="ARBA00022448"/>
    </source>
</evidence>
<dbReference type="GO" id="GO:0005789">
    <property type="term" value="C:endoplasmic reticulum membrane"/>
    <property type="evidence" value="ECO:0007669"/>
    <property type="project" value="UniProtKB-SubCell"/>
</dbReference>
<dbReference type="InterPro" id="IPR013657">
    <property type="entry name" value="SCL35B1-4/HUT1"/>
</dbReference>
<keyword evidence="6" id="KW-0256">Endoplasmic reticulum</keyword>
<feature type="transmembrane region" description="Helical" evidence="10">
    <location>
        <begin position="362"/>
        <end position="381"/>
    </location>
</feature>
<evidence type="ECO:0000256" key="9">
    <source>
        <dbReference type="ARBA" id="ARBA00041103"/>
    </source>
</evidence>
<organism evidence="11 12">
    <name type="scientific">Paxillus involutus ATCC 200175</name>
    <dbReference type="NCBI Taxonomy" id="664439"/>
    <lineage>
        <taxon>Eukaryota</taxon>
        <taxon>Fungi</taxon>
        <taxon>Dikarya</taxon>
        <taxon>Basidiomycota</taxon>
        <taxon>Agaricomycotina</taxon>
        <taxon>Agaricomycetes</taxon>
        <taxon>Agaricomycetidae</taxon>
        <taxon>Boletales</taxon>
        <taxon>Paxilineae</taxon>
        <taxon>Paxillaceae</taxon>
        <taxon>Paxillus</taxon>
    </lineage>
</organism>
<dbReference type="SUPFAM" id="SSF103481">
    <property type="entry name" value="Multidrug resistance efflux transporter EmrE"/>
    <property type="match status" value="1"/>
</dbReference>
<evidence type="ECO:0000313" key="11">
    <source>
        <dbReference type="EMBL" id="KIJ04549.1"/>
    </source>
</evidence>
<comment type="similarity">
    <text evidence="2">Belongs to the nucleotide-sugar transporter family. SLC35B subfamily.</text>
</comment>
<feature type="transmembrane region" description="Helical" evidence="10">
    <location>
        <begin position="160"/>
        <end position="178"/>
    </location>
</feature>
<accession>A0A0C9SLJ8</accession>
<evidence type="ECO:0000256" key="6">
    <source>
        <dbReference type="ARBA" id="ARBA00022824"/>
    </source>
</evidence>
<evidence type="ECO:0000256" key="10">
    <source>
        <dbReference type="SAM" id="Phobius"/>
    </source>
</evidence>
<evidence type="ECO:0000256" key="7">
    <source>
        <dbReference type="ARBA" id="ARBA00022989"/>
    </source>
</evidence>
<reference evidence="11 12" key="1">
    <citation type="submission" date="2014-06" db="EMBL/GenBank/DDBJ databases">
        <authorList>
            <consortium name="DOE Joint Genome Institute"/>
            <person name="Kuo A."/>
            <person name="Kohler A."/>
            <person name="Nagy L.G."/>
            <person name="Floudas D."/>
            <person name="Copeland A."/>
            <person name="Barry K.W."/>
            <person name="Cichocki N."/>
            <person name="Veneault-Fourrey C."/>
            <person name="LaButti K."/>
            <person name="Lindquist E.A."/>
            <person name="Lipzen A."/>
            <person name="Lundell T."/>
            <person name="Morin E."/>
            <person name="Murat C."/>
            <person name="Sun H."/>
            <person name="Tunlid A."/>
            <person name="Henrissat B."/>
            <person name="Grigoriev I.V."/>
            <person name="Hibbett D.S."/>
            <person name="Martin F."/>
            <person name="Nordberg H.P."/>
            <person name="Cantor M.N."/>
            <person name="Hua S.X."/>
        </authorList>
    </citation>
    <scope>NUCLEOTIDE SEQUENCE [LARGE SCALE GENOMIC DNA]</scope>
    <source>
        <strain evidence="11 12">ATCC 200175</strain>
    </source>
</reference>
<dbReference type="EMBL" id="KN821727">
    <property type="protein sequence ID" value="KIJ04549.1"/>
    <property type="molecule type" value="Genomic_DNA"/>
</dbReference>
<dbReference type="GO" id="GO:0000139">
    <property type="term" value="C:Golgi membrane"/>
    <property type="evidence" value="ECO:0007669"/>
    <property type="project" value="TreeGrafter"/>
</dbReference>
<dbReference type="PANTHER" id="PTHR10778:SF10">
    <property type="entry name" value="SOLUTE CARRIER FAMILY 35 MEMBER B1"/>
    <property type="match status" value="1"/>
</dbReference>
<evidence type="ECO:0000256" key="4">
    <source>
        <dbReference type="ARBA" id="ARBA00022597"/>
    </source>
</evidence>
<keyword evidence="4" id="KW-0762">Sugar transport</keyword>
<gene>
    <name evidence="11" type="ORF">PAXINDRAFT_164814</name>
</gene>
<proteinExistence type="inferred from homology"/>
<evidence type="ECO:0000256" key="2">
    <source>
        <dbReference type="ARBA" id="ARBA00010694"/>
    </source>
</evidence>